<comment type="caution">
    <text evidence="1">The sequence shown here is derived from an EMBL/GenBank/DDBJ whole genome shotgun (WGS) entry which is preliminary data.</text>
</comment>
<sequence length="248" mass="27161">MTSRLSHTWDARTGGVGAAGVARAPRGMSASGPAPPTTHAIPRLFVHLLAEPVQDGARVVTGGVCTTLNSPVSYTLQTKQHSVEVCASVPAQVRLAEAWFELLSLRITGVLTHQGATRLTYRECHPPQFPLGAVSSRCGGTFALDNSRCARESLQQHLDLVLPDVPRLRLSYSWYHTPAGVQYGREEPVSGQHGCSQCWWERRRGGLKWAGKGLVPGDEEGVWRACETRVDVRFITERRSPMWAAGRK</sequence>
<organism evidence="1 2">
    <name type="scientific">Petrolisthes cinctipes</name>
    <name type="common">Flat porcelain crab</name>
    <dbReference type="NCBI Taxonomy" id="88211"/>
    <lineage>
        <taxon>Eukaryota</taxon>
        <taxon>Metazoa</taxon>
        <taxon>Ecdysozoa</taxon>
        <taxon>Arthropoda</taxon>
        <taxon>Crustacea</taxon>
        <taxon>Multicrustacea</taxon>
        <taxon>Malacostraca</taxon>
        <taxon>Eumalacostraca</taxon>
        <taxon>Eucarida</taxon>
        <taxon>Decapoda</taxon>
        <taxon>Pleocyemata</taxon>
        <taxon>Anomura</taxon>
        <taxon>Galatheoidea</taxon>
        <taxon>Porcellanidae</taxon>
        <taxon>Petrolisthes</taxon>
    </lineage>
</organism>
<name>A0AAE1EXQ4_PETCI</name>
<evidence type="ECO:0000313" key="2">
    <source>
        <dbReference type="Proteomes" id="UP001286313"/>
    </source>
</evidence>
<dbReference type="EMBL" id="JAWQEG010003987">
    <property type="protein sequence ID" value="KAK3863595.1"/>
    <property type="molecule type" value="Genomic_DNA"/>
</dbReference>
<dbReference type="AlphaFoldDB" id="A0AAE1EXQ4"/>
<evidence type="ECO:0000313" key="1">
    <source>
        <dbReference type="EMBL" id="KAK3863595.1"/>
    </source>
</evidence>
<accession>A0AAE1EXQ4</accession>
<protein>
    <submittedName>
        <fullName evidence="1">Uncharacterized protein</fullName>
    </submittedName>
</protein>
<gene>
    <name evidence="1" type="ORF">Pcinc_030656</name>
</gene>
<keyword evidence="2" id="KW-1185">Reference proteome</keyword>
<dbReference type="Proteomes" id="UP001286313">
    <property type="component" value="Unassembled WGS sequence"/>
</dbReference>
<proteinExistence type="predicted"/>
<reference evidence="1" key="1">
    <citation type="submission" date="2023-10" db="EMBL/GenBank/DDBJ databases">
        <title>Genome assemblies of two species of porcelain crab, Petrolisthes cinctipes and Petrolisthes manimaculis (Anomura: Porcellanidae).</title>
        <authorList>
            <person name="Angst P."/>
        </authorList>
    </citation>
    <scope>NUCLEOTIDE SEQUENCE</scope>
    <source>
        <strain evidence="1">PB745_01</strain>
        <tissue evidence="1">Gill</tissue>
    </source>
</reference>